<name>A0A644XMK1_9ZZZZ</name>
<accession>A0A644XMK1</accession>
<sequence length="111" mass="12595">MIKEKDGGIYFKVSGHDRQLIEQKMELAHIRNMSAYIRKMCIDGYTANLEIPELDACAKYLRSASNNLNQIARRVNSGGGYYPDEIDEIKIALEKSQALFGNILEQLSNLK</sequence>
<dbReference type="InterPro" id="IPR053842">
    <property type="entry name" value="NikA-like"/>
</dbReference>
<dbReference type="Pfam" id="PF21983">
    <property type="entry name" value="NikA-like"/>
    <property type="match status" value="1"/>
</dbReference>
<dbReference type="AlphaFoldDB" id="A0A644XMK1"/>
<evidence type="ECO:0000313" key="1">
    <source>
        <dbReference type="EMBL" id="MPM15294.1"/>
    </source>
</evidence>
<proteinExistence type="predicted"/>
<organism evidence="1">
    <name type="scientific">bioreactor metagenome</name>
    <dbReference type="NCBI Taxonomy" id="1076179"/>
    <lineage>
        <taxon>unclassified sequences</taxon>
        <taxon>metagenomes</taxon>
        <taxon>ecological metagenomes</taxon>
    </lineage>
</organism>
<protein>
    <submittedName>
        <fullName evidence="1">Uncharacterized protein</fullName>
    </submittedName>
</protein>
<reference evidence="1" key="1">
    <citation type="submission" date="2019-08" db="EMBL/GenBank/DDBJ databases">
        <authorList>
            <person name="Kucharzyk K."/>
            <person name="Murdoch R.W."/>
            <person name="Higgins S."/>
            <person name="Loffler F."/>
        </authorList>
    </citation>
    <scope>NUCLEOTIDE SEQUENCE</scope>
</reference>
<comment type="caution">
    <text evidence="1">The sequence shown here is derived from an EMBL/GenBank/DDBJ whole genome shotgun (WGS) entry which is preliminary data.</text>
</comment>
<dbReference type="EMBL" id="VSSQ01002420">
    <property type="protein sequence ID" value="MPM15294.1"/>
    <property type="molecule type" value="Genomic_DNA"/>
</dbReference>
<gene>
    <name evidence="1" type="ORF">SDC9_61662</name>
</gene>